<keyword evidence="2" id="KW-0472">Membrane</keyword>
<reference evidence="3" key="1">
    <citation type="journal article" date="2014" name="Int. J. Syst. Evol. Microbiol.">
        <title>Complete genome sequence of Corynebacterium casei LMG S-19264T (=DSM 44701T), isolated from a smear-ripened cheese.</title>
        <authorList>
            <consortium name="US DOE Joint Genome Institute (JGI-PGF)"/>
            <person name="Walter F."/>
            <person name="Albersmeier A."/>
            <person name="Kalinowski J."/>
            <person name="Ruckert C."/>
        </authorList>
    </citation>
    <scope>NUCLEOTIDE SEQUENCE</scope>
    <source>
        <strain evidence="3">CGMCC 4.7201</strain>
    </source>
</reference>
<dbReference type="RefSeq" id="WP_189134594.1">
    <property type="nucleotide sequence ID" value="NZ_BMMS01000029.1"/>
</dbReference>
<organism evidence="3 4">
    <name type="scientific">Wenjunlia tyrosinilytica</name>
    <dbReference type="NCBI Taxonomy" id="1544741"/>
    <lineage>
        <taxon>Bacteria</taxon>
        <taxon>Bacillati</taxon>
        <taxon>Actinomycetota</taxon>
        <taxon>Actinomycetes</taxon>
        <taxon>Kitasatosporales</taxon>
        <taxon>Streptomycetaceae</taxon>
        <taxon>Wenjunlia</taxon>
    </lineage>
</organism>
<accession>A0A917ZUR2</accession>
<keyword evidence="2" id="KW-1133">Transmembrane helix</keyword>
<name>A0A917ZUR2_9ACTN</name>
<evidence type="ECO:0000313" key="3">
    <source>
        <dbReference type="EMBL" id="GGO96425.1"/>
    </source>
</evidence>
<evidence type="ECO:0000313" key="4">
    <source>
        <dbReference type="Proteomes" id="UP000641932"/>
    </source>
</evidence>
<protein>
    <submittedName>
        <fullName evidence="3">Uncharacterized protein</fullName>
    </submittedName>
</protein>
<keyword evidence="4" id="KW-1185">Reference proteome</keyword>
<comment type="caution">
    <text evidence="3">The sequence shown here is derived from an EMBL/GenBank/DDBJ whole genome shotgun (WGS) entry which is preliminary data.</text>
</comment>
<gene>
    <name evidence="3" type="ORF">GCM10012280_55880</name>
</gene>
<evidence type="ECO:0000256" key="2">
    <source>
        <dbReference type="SAM" id="Phobius"/>
    </source>
</evidence>
<dbReference type="AlphaFoldDB" id="A0A917ZUR2"/>
<reference evidence="3" key="2">
    <citation type="submission" date="2020-09" db="EMBL/GenBank/DDBJ databases">
        <authorList>
            <person name="Sun Q."/>
            <person name="Zhou Y."/>
        </authorList>
    </citation>
    <scope>NUCLEOTIDE SEQUENCE</scope>
    <source>
        <strain evidence="3">CGMCC 4.7201</strain>
    </source>
</reference>
<feature type="transmembrane region" description="Helical" evidence="2">
    <location>
        <begin position="69"/>
        <end position="88"/>
    </location>
</feature>
<feature type="region of interest" description="Disordered" evidence="1">
    <location>
        <begin position="1"/>
        <end position="20"/>
    </location>
</feature>
<dbReference type="EMBL" id="BMMS01000029">
    <property type="protein sequence ID" value="GGO96425.1"/>
    <property type="molecule type" value="Genomic_DNA"/>
</dbReference>
<evidence type="ECO:0000256" key="1">
    <source>
        <dbReference type="SAM" id="MobiDB-lite"/>
    </source>
</evidence>
<feature type="transmembrane region" description="Helical" evidence="2">
    <location>
        <begin position="44"/>
        <end position="63"/>
    </location>
</feature>
<dbReference type="Proteomes" id="UP000641932">
    <property type="component" value="Unassembled WGS sequence"/>
</dbReference>
<feature type="compositionally biased region" description="Pro residues" evidence="1">
    <location>
        <begin position="7"/>
        <end position="16"/>
    </location>
</feature>
<keyword evidence="2" id="KW-0812">Transmembrane</keyword>
<sequence>MLTQDPADPPNAPAPRTPRRQLDNEIAALFEEYRTLREEATQRVAARMQMIGFAGIISALLAVSNKITLNAPTVYVAIHVLVLAVLWLRGTNLAIQRIGRHLRGVEARINQLAAQAWHSPSDLLTWETSIQLGRQRVSGLPGWAGRLGGWHAS</sequence>
<proteinExistence type="predicted"/>